<organism evidence="2 3">
    <name type="scientific">Sphingobacterium lactis</name>
    <dbReference type="NCBI Taxonomy" id="797291"/>
    <lineage>
        <taxon>Bacteria</taxon>
        <taxon>Pseudomonadati</taxon>
        <taxon>Bacteroidota</taxon>
        <taxon>Sphingobacteriia</taxon>
        <taxon>Sphingobacteriales</taxon>
        <taxon>Sphingobacteriaceae</taxon>
        <taxon>Sphingobacterium</taxon>
    </lineage>
</organism>
<dbReference type="InterPro" id="IPR027417">
    <property type="entry name" value="P-loop_NTPase"/>
</dbReference>
<dbReference type="InterPro" id="IPR003959">
    <property type="entry name" value="ATPase_AAA_core"/>
</dbReference>
<dbReference type="SUPFAM" id="SSF52540">
    <property type="entry name" value="P-loop containing nucleoside triphosphate hydrolases"/>
    <property type="match status" value="1"/>
</dbReference>
<feature type="domain" description="ATPase AAA-type core" evidence="1">
    <location>
        <begin position="281"/>
        <end position="324"/>
    </location>
</feature>
<protein>
    <submittedName>
        <fullName evidence="2">AAA domain-containing protein, putative AbiEii toxin, Type IV TA system</fullName>
    </submittedName>
</protein>
<dbReference type="EMBL" id="FNUT01000017">
    <property type="protein sequence ID" value="SEG74408.1"/>
    <property type="molecule type" value="Genomic_DNA"/>
</dbReference>
<dbReference type="Pfam" id="PF13304">
    <property type="entry name" value="AAA_21"/>
    <property type="match status" value="1"/>
</dbReference>
<dbReference type="GO" id="GO:0005524">
    <property type="term" value="F:ATP binding"/>
    <property type="evidence" value="ECO:0007669"/>
    <property type="project" value="InterPro"/>
</dbReference>
<accession>A0A1H6CNB7</accession>
<dbReference type="GO" id="GO:0016887">
    <property type="term" value="F:ATP hydrolysis activity"/>
    <property type="evidence" value="ECO:0007669"/>
    <property type="project" value="InterPro"/>
</dbReference>
<dbReference type="Proteomes" id="UP000236731">
    <property type="component" value="Unassembled WGS sequence"/>
</dbReference>
<evidence type="ECO:0000259" key="1">
    <source>
        <dbReference type="Pfam" id="PF13304"/>
    </source>
</evidence>
<keyword evidence="3" id="KW-1185">Reference proteome</keyword>
<proteinExistence type="predicted"/>
<sequence length="412" mass="46148">MVRIKVLHFGPIKKGLKENGGFLEIKKVTVFTGDQGAGKSILAKLISALYQLEKMLISGEIEESEVNTRSKFIKYAAVHNLAVYFRDDKRETIEFRTNVLHFKLQGGQVSIKLKKRMEYSIAKTLYVPTTRALIGVLHNGVQAGCIPAPLSTFYAEFKDAAIHYSHGITIPINNLVFEYEPINESAYVSGEDFKLAISDVSSGLQSAIPLFVVSKFMAESVEKLESGLFSDSPMACNIVRENPGIYYLNKSSDLGSFSESMKSMDSERIGPIITYTSFVNIVEEPEQNLYPNSQRSILYSLLSMNNLSDQNKLLMTTHSPYLINYLTLAVKAEQVSDRLSRVADYKRIGHIMPPTPFIHGEDLVIYEFEADSGEITRLSTYHGVPSDEHQLNIALGEFNDMYASLLTLQHLN</sequence>
<evidence type="ECO:0000313" key="2">
    <source>
        <dbReference type="EMBL" id="SEG74408.1"/>
    </source>
</evidence>
<dbReference type="AlphaFoldDB" id="A0A1H6CNB7"/>
<reference evidence="3" key="1">
    <citation type="submission" date="2016-10" db="EMBL/GenBank/DDBJ databases">
        <authorList>
            <person name="Varghese N."/>
            <person name="Submissions S."/>
        </authorList>
    </citation>
    <scope>NUCLEOTIDE SEQUENCE [LARGE SCALE GENOMIC DNA]</scope>
    <source>
        <strain evidence="3">DSM 22361</strain>
    </source>
</reference>
<evidence type="ECO:0000313" key="3">
    <source>
        <dbReference type="Proteomes" id="UP000236731"/>
    </source>
</evidence>
<gene>
    <name evidence="2" type="ORF">SAMN05421877_11740</name>
</gene>
<name>A0A1H6CNB7_9SPHI</name>